<gene>
    <name evidence="1" type="ORF">AELLOGFF_06499</name>
</gene>
<dbReference type="Proteomes" id="UP000430146">
    <property type="component" value="Unassembled WGS sequence"/>
</dbReference>
<evidence type="ECO:0000313" key="2">
    <source>
        <dbReference type="Proteomes" id="UP000430146"/>
    </source>
</evidence>
<accession>A0A5S9RBU7</accession>
<reference evidence="1 2" key="1">
    <citation type="submission" date="2019-11" db="EMBL/GenBank/DDBJ databases">
        <authorList>
            <person name="Holert J."/>
        </authorList>
    </citation>
    <scope>NUCLEOTIDE SEQUENCE [LARGE SCALE GENOMIC DNA]</scope>
    <source>
        <strain evidence="1">BC8_1</strain>
    </source>
</reference>
<dbReference type="EMBL" id="CACSIP010000064">
    <property type="protein sequence ID" value="CAA0136368.1"/>
    <property type="molecule type" value="Genomic_DNA"/>
</dbReference>
<proteinExistence type="predicted"/>
<sequence length="134" mass="13581">MISMSGLRINAHSGSHTANNFDFPVLGGHDTTSRCSACVTDRTAKSLSSLIVGVTRNFGSRNAASAAGDPGLRCSLAAATARAAHNTRTGSTIRSVSVAGDHTASCTSRKCAAIAGAGDSPRDNTSQKHPSTGH</sequence>
<name>A0A5S9RBU7_MYCVN</name>
<keyword evidence="2" id="KW-1185">Reference proteome</keyword>
<dbReference type="AlphaFoldDB" id="A0A5S9RBU7"/>
<evidence type="ECO:0000313" key="1">
    <source>
        <dbReference type="EMBL" id="CAA0136368.1"/>
    </source>
</evidence>
<protein>
    <submittedName>
        <fullName evidence="1">Uncharacterized protein</fullName>
    </submittedName>
</protein>
<organism evidence="1 2">
    <name type="scientific">Mycolicibacterium vanbaalenii</name>
    <name type="common">Mycobacterium vanbaalenii</name>
    <dbReference type="NCBI Taxonomy" id="110539"/>
    <lineage>
        <taxon>Bacteria</taxon>
        <taxon>Bacillati</taxon>
        <taxon>Actinomycetota</taxon>
        <taxon>Actinomycetes</taxon>
        <taxon>Mycobacteriales</taxon>
        <taxon>Mycobacteriaceae</taxon>
        <taxon>Mycolicibacterium</taxon>
    </lineage>
</organism>